<feature type="domain" description="N-acetyltransferase" evidence="1">
    <location>
        <begin position="17"/>
        <end position="181"/>
    </location>
</feature>
<dbReference type="InterPro" id="IPR000182">
    <property type="entry name" value="GNAT_dom"/>
</dbReference>
<protein>
    <submittedName>
        <fullName evidence="2">GNAT family N-acetyltransferase</fullName>
    </submittedName>
</protein>
<reference evidence="2 3" key="1">
    <citation type="submission" date="2024-03" db="EMBL/GenBank/DDBJ databases">
        <title>Sequence of Lycoming College Course Isolates.</title>
        <authorList>
            <person name="Plotts O."/>
            <person name="Newman J."/>
        </authorList>
    </citation>
    <scope>NUCLEOTIDE SEQUENCE [LARGE SCALE GENOMIC DNA]</scope>
    <source>
        <strain evidence="2 3">CJB-3</strain>
    </source>
</reference>
<evidence type="ECO:0000313" key="2">
    <source>
        <dbReference type="EMBL" id="MEJ2904766.1"/>
    </source>
</evidence>
<comment type="caution">
    <text evidence="2">The sequence shown here is derived from an EMBL/GenBank/DDBJ whole genome shotgun (WGS) entry which is preliminary data.</text>
</comment>
<name>A0ABU8NR92_9SPHI</name>
<keyword evidence="3" id="KW-1185">Reference proteome</keyword>
<dbReference type="CDD" id="cd04301">
    <property type="entry name" value="NAT_SF"/>
    <property type="match status" value="1"/>
</dbReference>
<dbReference type="InterPro" id="IPR051531">
    <property type="entry name" value="N-acetyltransferase"/>
</dbReference>
<dbReference type="Gene3D" id="3.40.630.30">
    <property type="match status" value="1"/>
</dbReference>
<sequence length="182" mass="20182">MKNLDFSIFPVIKTSRLLLRELAAQDALQIHMLRSDPKIAAMTGRTPSTGIEDAMAHIYKIGKLIENNASIYWAISLLDNPSLIGTICLWNFDAENAIAEIGYELLPDFQGKGFMREAITAVIKYGFEELKVKTITAFPSANNISSVKVLKMAGFKRDNKVYPNSHGDSVDNVVTFSLTLPE</sequence>
<dbReference type="PANTHER" id="PTHR43792">
    <property type="entry name" value="GNAT FAMILY, PUTATIVE (AFU_ORTHOLOGUE AFUA_3G00765)-RELATED-RELATED"/>
    <property type="match status" value="1"/>
</dbReference>
<dbReference type="Proteomes" id="UP001378956">
    <property type="component" value="Unassembled WGS sequence"/>
</dbReference>
<accession>A0ABU8NR92</accession>
<evidence type="ECO:0000259" key="1">
    <source>
        <dbReference type="PROSITE" id="PS51186"/>
    </source>
</evidence>
<dbReference type="EMBL" id="JBBEUB010000007">
    <property type="protein sequence ID" value="MEJ2904766.1"/>
    <property type="molecule type" value="Genomic_DNA"/>
</dbReference>
<evidence type="ECO:0000313" key="3">
    <source>
        <dbReference type="Proteomes" id="UP001378956"/>
    </source>
</evidence>
<gene>
    <name evidence="2" type="ORF">WAE58_20145</name>
</gene>
<dbReference type="PANTHER" id="PTHR43792:SF1">
    <property type="entry name" value="N-ACETYLTRANSFERASE DOMAIN-CONTAINING PROTEIN"/>
    <property type="match status" value="1"/>
</dbReference>
<dbReference type="InterPro" id="IPR016181">
    <property type="entry name" value="Acyl_CoA_acyltransferase"/>
</dbReference>
<dbReference type="PROSITE" id="PS51186">
    <property type="entry name" value="GNAT"/>
    <property type="match status" value="1"/>
</dbReference>
<proteinExistence type="predicted"/>
<dbReference type="RefSeq" id="WP_172661645.1">
    <property type="nucleotide sequence ID" value="NZ_CBFGNQ010000005.1"/>
</dbReference>
<organism evidence="2 3">
    <name type="scientific">Pedobacter panaciterrae</name>
    <dbReference type="NCBI Taxonomy" id="363849"/>
    <lineage>
        <taxon>Bacteria</taxon>
        <taxon>Pseudomonadati</taxon>
        <taxon>Bacteroidota</taxon>
        <taxon>Sphingobacteriia</taxon>
        <taxon>Sphingobacteriales</taxon>
        <taxon>Sphingobacteriaceae</taxon>
        <taxon>Pedobacter</taxon>
    </lineage>
</organism>
<dbReference type="SUPFAM" id="SSF55729">
    <property type="entry name" value="Acyl-CoA N-acyltransferases (Nat)"/>
    <property type="match status" value="1"/>
</dbReference>
<dbReference type="Pfam" id="PF13302">
    <property type="entry name" value="Acetyltransf_3"/>
    <property type="match status" value="1"/>
</dbReference>